<evidence type="ECO:0000313" key="2">
    <source>
        <dbReference type="EMBL" id="SHG04771.1"/>
    </source>
</evidence>
<dbReference type="InterPro" id="IPR013216">
    <property type="entry name" value="Methyltransf_11"/>
</dbReference>
<dbReference type="GO" id="GO:0032259">
    <property type="term" value="P:methylation"/>
    <property type="evidence" value="ECO:0007669"/>
    <property type="project" value="UniProtKB-KW"/>
</dbReference>
<dbReference type="PANTHER" id="PTHR42912">
    <property type="entry name" value="METHYLTRANSFERASE"/>
    <property type="match status" value="1"/>
</dbReference>
<accession>A0A1M5GMJ5</accession>
<dbReference type="CDD" id="cd02440">
    <property type="entry name" value="AdoMet_MTases"/>
    <property type="match status" value="1"/>
</dbReference>
<keyword evidence="2" id="KW-0808">Transferase</keyword>
<evidence type="ECO:0000313" key="3">
    <source>
        <dbReference type="Proteomes" id="UP000184501"/>
    </source>
</evidence>
<name>A0A1M5GMJ5_STRHI</name>
<dbReference type="SUPFAM" id="SSF53335">
    <property type="entry name" value="S-adenosyl-L-methionine-dependent methyltransferases"/>
    <property type="match status" value="1"/>
</dbReference>
<proteinExistence type="predicted"/>
<dbReference type="InterPro" id="IPR050508">
    <property type="entry name" value="Methyltransf_Superfamily"/>
</dbReference>
<organism evidence="2 3">
    <name type="scientific">Streptoalloteichus hindustanus</name>
    <dbReference type="NCBI Taxonomy" id="2017"/>
    <lineage>
        <taxon>Bacteria</taxon>
        <taxon>Bacillati</taxon>
        <taxon>Actinomycetota</taxon>
        <taxon>Actinomycetes</taxon>
        <taxon>Pseudonocardiales</taxon>
        <taxon>Pseudonocardiaceae</taxon>
        <taxon>Streptoalloteichus</taxon>
    </lineage>
</organism>
<sequence length="280" mass="29990">MALTWADAVGATRSGRWWGSHGYPPPVTSQPIDPAEPLPLTGERTVPGVPEENYWFRRHKAAYEALLPHCAGARVLEAGCGEGYGAAMIATVASEVVALDYDELTSAHVARRYPELRVVRGNLASLPLPSASVDVVANLQVIEHLWDQEGFLAECARVLRPGGTLVVTTPNRLTFSPGRDTPLNPFHTRELSPAELDELLRGAGFRVRTLAGLHHGPRLRELDAAHGGSVIDAQVAVALSGEPWPPALLADVASVSTSDFEIAERDLDASLDLVAVAVRP</sequence>
<dbReference type="InterPro" id="IPR029063">
    <property type="entry name" value="SAM-dependent_MTases_sf"/>
</dbReference>
<keyword evidence="3" id="KW-1185">Reference proteome</keyword>
<keyword evidence="2" id="KW-0489">Methyltransferase</keyword>
<reference evidence="2 3" key="1">
    <citation type="submission" date="2016-11" db="EMBL/GenBank/DDBJ databases">
        <authorList>
            <person name="Jaros S."/>
            <person name="Januszkiewicz K."/>
            <person name="Wedrychowicz H."/>
        </authorList>
    </citation>
    <scope>NUCLEOTIDE SEQUENCE [LARGE SCALE GENOMIC DNA]</scope>
    <source>
        <strain evidence="2 3">DSM 44523</strain>
    </source>
</reference>
<dbReference type="Pfam" id="PF08241">
    <property type="entry name" value="Methyltransf_11"/>
    <property type="match status" value="1"/>
</dbReference>
<gene>
    <name evidence="2" type="ORF">SAMN05444320_106176</name>
</gene>
<dbReference type="Proteomes" id="UP000184501">
    <property type="component" value="Unassembled WGS sequence"/>
</dbReference>
<dbReference type="EMBL" id="FQVN01000006">
    <property type="protein sequence ID" value="SHG04771.1"/>
    <property type="molecule type" value="Genomic_DNA"/>
</dbReference>
<dbReference type="AlphaFoldDB" id="A0A1M5GMJ5"/>
<dbReference type="Gene3D" id="3.40.50.150">
    <property type="entry name" value="Vaccinia Virus protein VP39"/>
    <property type="match status" value="1"/>
</dbReference>
<protein>
    <submittedName>
        <fullName evidence="2">Methyltransferase domain-containing protein</fullName>
    </submittedName>
</protein>
<dbReference type="STRING" id="2017.SAMN05444320_106176"/>
<evidence type="ECO:0000259" key="1">
    <source>
        <dbReference type="Pfam" id="PF08241"/>
    </source>
</evidence>
<dbReference type="OrthoDB" id="9810247at2"/>
<dbReference type="GO" id="GO:0008757">
    <property type="term" value="F:S-adenosylmethionine-dependent methyltransferase activity"/>
    <property type="evidence" value="ECO:0007669"/>
    <property type="project" value="InterPro"/>
</dbReference>
<feature type="domain" description="Methyltransferase type 11" evidence="1">
    <location>
        <begin position="76"/>
        <end position="167"/>
    </location>
</feature>